<keyword evidence="8" id="KW-0325">Glycoprotein</keyword>
<comment type="similarity">
    <text evidence="2 11">Belongs to the glycosyl hydrolase 72 family.</text>
</comment>
<evidence type="ECO:0000256" key="7">
    <source>
        <dbReference type="ARBA" id="ARBA00023136"/>
    </source>
</evidence>
<dbReference type="EMBL" id="KZ826047">
    <property type="protein sequence ID" value="PYH89116.1"/>
    <property type="molecule type" value="Genomic_DNA"/>
</dbReference>
<dbReference type="OrthoDB" id="421038at2759"/>
<dbReference type="AlphaFoldDB" id="A0A319CV32"/>
<dbReference type="InterPro" id="IPR017853">
    <property type="entry name" value="GH"/>
</dbReference>
<dbReference type="InterPro" id="IPR004886">
    <property type="entry name" value="Glucanosyltransferase"/>
</dbReference>
<feature type="chain" id="PRO_5016189463" description="1,3-beta-glucanosyltransferase" evidence="11">
    <location>
        <begin position="22"/>
        <end position="487"/>
    </location>
</feature>
<evidence type="ECO:0000313" key="13">
    <source>
        <dbReference type="EMBL" id="PYH89116.1"/>
    </source>
</evidence>
<dbReference type="GO" id="GO:0042124">
    <property type="term" value="F:1,3-beta-glucanosyltransferase activity"/>
    <property type="evidence" value="ECO:0007669"/>
    <property type="project" value="TreeGrafter"/>
</dbReference>
<accession>A0A319CV32</accession>
<name>A0A319CV32_9EURO</name>
<evidence type="ECO:0000256" key="8">
    <source>
        <dbReference type="ARBA" id="ARBA00023180"/>
    </source>
</evidence>
<organism evidence="13 14">
    <name type="scientific">Aspergillus ellipticus CBS 707.79</name>
    <dbReference type="NCBI Taxonomy" id="1448320"/>
    <lineage>
        <taxon>Eukaryota</taxon>
        <taxon>Fungi</taxon>
        <taxon>Dikarya</taxon>
        <taxon>Ascomycota</taxon>
        <taxon>Pezizomycotina</taxon>
        <taxon>Eurotiomycetes</taxon>
        <taxon>Eurotiomycetidae</taxon>
        <taxon>Eurotiales</taxon>
        <taxon>Aspergillaceae</taxon>
        <taxon>Aspergillus</taxon>
        <taxon>Aspergillus subgen. Circumdati</taxon>
    </lineage>
</organism>
<evidence type="ECO:0000256" key="4">
    <source>
        <dbReference type="ARBA" id="ARBA00022622"/>
    </source>
</evidence>
<dbReference type="GO" id="GO:0005886">
    <property type="term" value="C:plasma membrane"/>
    <property type="evidence" value="ECO:0007669"/>
    <property type="project" value="UniProtKB-SubCell"/>
</dbReference>
<feature type="signal peptide" evidence="11">
    <location>
        <begin position="1"/>
        <end position="21"/>
    </location>
</feature>
<reference evidence="13 14" key="1">
    <citation type="submission" date="2018-02" db="EMBL/GenBank/DDBJ databases">
        <title>The genomes of Aspergillus section Nigri reveals drivers in fungal speciation.</title>
        <authorList>
            <consortium name="DOE Joint Genome Institute"/>
            <person name="Vesth T.C."/>
            <person name="Nybo J."/>
            <person name="Theobald S."/>
            <person name="Brandl J."/>
            <person name="Frisvad J.C."/>
            <person name="Nielsen K.F."/>
            <person name="Lyhne E.K."/>
            <person name="Kogle M.E."/>
            <person name="Kuo A."/>
            <person name="Riley R."/>
            <person name="Clum A."/>
            <person name="Nolan M."/>
            <person name="Lipzen A."/>
            <person name="Salamov A."/>
            <person name="Henrissat B."/>
            <person name="Wiebenga A."/>
            <person name="De vries R.P."/>
            <person name="Grigoriev I.V."/>
            <person name="Mortensen U.H."/>
            <person name="Andersen M.R."/>
            <person name="Baker S.E."/>
        </authorList>
    </citation>
    <scope>NUCLEOTIDE SEQUENCE [LARGE SCALE GENOMIC DNA]</scope>
    <source>
        <strain evidence="13 14">CBS 707.79</strain>
    </source>
</reference>
<dbReference type="SUPFAM" id="SSF51445">
    <property type="entry name" value="(Trans)glycosidases"/>
    <property type="match status" value="1"/>
</dbReference>
<protein>
    <recommendedName>
        <fullName evidence="11">1,3-beta-glucanosyltransferase</fullName>
        <ecNumber evidence="11">2.4.1.-</ecNumber>
    </recommendedName>
</protein>
<keyword evidence="3" id="KW-1003">Cell membrane</keyword>
<keyword evidence="9 11" id="KW-0449">Lipoprotein</keyword>
<dbReference type="PANTHER" id="PTHR31468:SF4">
    <property type="entry name" value="1,3-BETA-GLUCANOSYLTRANSFERASE GAS3-RELATED"/>
    <property type="match status" value="1"/>
</dbReference>
<dbReference type="GO" id="GO:0098552">
    <property type="term" value="C:side of membrane"/>
    <property type="evidence" value="ECO:0007669"/>
    <property type="project" value="UniProtKB-KW"/>
</dbReference>
<evidence type="ECO:0000256" key="6">
    <source>
        <dbReference type="ARBA" id="ARBA00022729"/>
    </source>
</evidence>
<keyword evidence="6 11" id="KW-0732">Signal</keyword>
<keyword evidence="4 11" id="KW-0336">GPI-anchor</keyword>
<evidence type="ECO:0000256" key="11">
    <source>
        <dbReference type="RuleBase" id="RU361209"/>
    </source>
</evidence>
<evidence type="ECO:0000313" key="14">
    <source>
        <dbReference type="Proteomes" id="UP000247810"/>
    </source>
</evidence>
<feature type="region of interest" description="Disordered" evidence="12">
    <location>
        <begin position="423"/>
        <end position="457"/>
    </location>
</feature>
<comment type="function">
    <text evidence="10">Splits internally a 1,3-beta-glucan molecule and transfers the newly generated reducing end (the donor) to the non-reducing end of another 1,3-beta-glucan molecule (the acceptor) forming a 1,3-beta linkage, resulting in the elongation of 1,3-beta-glucan chains in the cell wall. Involved in cell wall morphogenesis.</text>
</comment>
<evidence type="ECO:0000256" key="2">
    <source>
        <dbReference type="ARBA" id="ARBA00007528"/>
    </source>
</evidence>
<evidence type="ECO:0000256" key="10">
    <source>
        <dbReference type="ARBA" id="ARBA00025026"/>
    </source>
</evidence>
<dbReference type="Gene3D" id="3.20.20.80">
    <property type="entry name" value="Glycosidases"/>
    <property type="match status" value="1"/>
</dbReference>
<dbReference type="PANTHER" id="PTHR31468">
    <property type="entry name" value="1,3-BETA-GLUCANOSYLTRANSFERASE GAS1"/>
    <property type="match status" value="1"/>
</dbReference>
<evidence type="ECO:0000256" key="3">
    <source>
        <dbReference type="ARBA" id="ARBA00022475"/>
    </source>
</evidence>
<dbReference type="EC" id="2.4.1.-" evidence="11"/>
<keyword evidence="14" id="KW-1185">Reference proteome</keyword>
<sequence>MAPSYTQLFAAACALATTAHAVSPIEVKGKDFVNSKSGDRFQILGVDYQPGGSSGFSATKDPLSDADACLRDAALMQSLGVNTIRVYNLSPNVDHSKCASIFNGAGIYMVLDVNSPLSGGSLDRTDPSGTYNSVYFEQVFGIIEAFKNFPNTLGFFAGNEVINEDSVYEAPAYVRAVVRDMKDYISTNANRSIPVGYSAADVRDILVDTLDYFMCDMSNSTSSQSDFFGLNSYSWCGDSTYTESGYNVLVEDFNNASLPVFFSEFGCNAVMPRTFTEVAALYSEKMTDVFSGGLVYEWTEEANDYGLVSINSTDTATLLTDYKNLEKQYSKVDMTSVETSNSSQTSKAAPTCDSSLITSSSFLNSWDLPSTPSKVAEWIKSGYGNATVGSLVSVSATTIPQTIYDWNGNKLSNIKYKVLASDESNTPNNSTSVSSSSSSGSSAAASSSSAGSSASSSSMSTSAAAGLSSASFMGLVTGATLFAALLL</sequence>
<keyword evidence="7 11" id="KW-0472">Membrane</keyword>
<dbReference type="GO" id="GO:0031505">
    <property type="term" value="P:fungal-type cell wall organization"/>
    <property type="evidence" value="ECO:0007669"/>
    <property type="project" value="TreeGrafter"/>
</dbReference>
<evidence type="ECO:0000256" key="5">
    <source>
        <dbReference type="ARBA" id="ARBA00022679"/>
    </source>
</evidence>
<evidence type="ECO:0000256" key="1">
    <source>
        <dbReference type="ARBA" id="ARBA00004609"/>
    </source>
</evidence>
<dbReference type="VEuPathDB" id="FungiDB:BO71DRAFT_364110"/>
<evidence type="ECO:0000256" key="12">
    <source>
        <dbReference type="SAM" id="MobiDB-lite"/>
    </source>
</evidence>
<dbReference type="Proteomes" id="UP000247810">
    <property type="component" value="Unassembled WGS sequence"/>
</dbReference>
<dbReference type="Pfam" id="PF03198">
    <property type="entry name" value="Glyco_hydro_72"/>
    <property type="match status" value="1"/>
</dbReference>
<dbReference type="GO" id="GO:0071970">
    <property type="term" value="P:fungal-type cell wall (1-&gt;3)-beta-D-glucan biosynthetic process"/>
    <property type="evidence" value="ECO:0007669"/>
    <property type="project" value="TreeGrafter"/>
</dbReference>
<proteinExistence type="inferred from homology"/>
<feature type="compositionally biased region" description="Low complexity" evidence="12">
    <location>
        <begin position="430"/>
        <end position="457"/>
    </location>
</feature>
<comment type="subcellular location">
    <subcellularLocation>
        <location evidence="1 11">Cell membrane</location>
        <topology evidence="1 11">Lipid-anchor</topology>
        <topology evidence="1 11">GPI-anchor</topology>
    </subcellularLocation>
</comment>
<gene>
    <name evidence="13" type="ORF">BO71DRAFT_364110</name>
</gene>
<keyword evidence="5 11" id="KW-0808">Transferase</keyword>
<evidence type="ECO:0000256" key="9">
    <source>
        <dbReference type="ARBA" id="ARBA00023288"/>
    </source>
</evidence>
<dbReference type="FunFam" id="3.20.20.80:FF:000032">
    <property type="entry name" value="1,3-beta-glucanosyltransferase"/>
    <property type="match status" value="1"/>
</dbReference>